<keyword evidence="2" id="KW-0812">Transmembrane</keyword>
<dbReference type="Gene3D" id="3.30.450.20">
    <property type="entry name" value="PAS domain"/>
    <property type="match status" value="1"/>
</dbReference>
<gene>
    <name evidence="4" type="ORF">FDP41_007428</name>
</gene>
<feature type="domain" description="PAS" evidence="3">
    <location>
        <begin position="1356"/>
        <end position="1426"/>
    </location>
</feature>
<feature type="region of interest" description="Disordered" evidence="1">
    <location>
        <begin position="1"/>
        <end position="37"/>
    </location>
</feature>
<feature type="transmembrane region" description="Helical" evidence="2">
    <location>
        <begin position="360"/>
        <end position="378"/>
    </location>
</feature>
<dbReference type="GeneID" id="68114646"/>
<feature type="transmembrane region" description="Helical" evidence="2">
    <location>
        <begin position="289"/>
        <end position="315"/>
    </location>
</feature>
<dbReference type="InterPro" id="IPR000014">
    <property type="entry name" value="PAS"/>
</dbReference>
<keyword evidence="5" id="KW-1185">Reference proteome</keyword>
<dbReference type="VEuPathDB" id="AmoebaDB:NfTy_003050"/>
<dbReference type="SMART" id="SM00091">
    <property type="entry name" value="PAS"/>
    <property type="match status" value="1"/>
</dbReference>
<dbReference type="RefSeq" id="XP_044568964.1">
    <property type="nucleotide sequence ID" value="XM_044711172.1"/>
</dbReference>
<reference evidence="4 5" key="1">
    <citation type="journal article" date="2019" name="Sci. Rep.">
        <title>Nanopore sequencing improves the draft genome of the human pathogenic amoeba Naegleria fowleri.</title>
        <authorList>
            <person name="Liechti N."/>
            <person name="Schurch N."/>
            <person name="Bruggmann R."/>
            <person name="Wittwer M."/>
        </authorList>
    </citation>
    <scope>NUCLEOTIDE SEQUENCE [LARGE SCALE GENOMIC DNA]</scope>
    <source>
        <strain evidence="4 5">ATCC 30894</strain>
    </source>
</reference>
<feature type="transmembrane region" description="Helical" evidence="2">
    <location>
        <begin position="790"/>
        <end position="813"/>
    </location>
</feature>
<dbReference type="PROSITE" id="PS50112">
    <property type="entry name" value="PAS"/>
    <property type="match status" value="1"/>
</dbReference>
<feature type="transmembrane region" description="Helical" evidence="2">
    <location>
        <begin position="390"/>
        <end position="416"/>
    </location>
</feature>
<comment type="caution">
    <text evidence="4">The sequence shown here is derived from an EMBL/GenBank/DDBJ whole genome shotgun (WGS) entry which is preliminary data.</text>
</comment>
<organism evidence="4 5">
    <name type="scientific">Naegleria fowleri</name>
    <name type="common">Brain eating amoeba</name>
    <dbReference type="NCBI Taxonomy" id="5763"/>
    <lineage>
        <taxon>Eukaryota</taxon>
        <taxon>Discoba</taxon>
        <taxon>Heterolobosea</taxon>
        <taxon>Tetramitia</taxon>
        <taxon>Eutetramitia</taxon>
        <taxon>Vahlkampfiidae</taxon>
        <taxon>Naegleria</taxon>
    </lineage>
</organism>
<keyword evidence="2" id="KW-0472">Membrane</keyword>
<accession>A0A6A5CAI2</accession>
<evidence type="ECO:0000313" key="4">
    <source>
        <dbReference type="EMBL" id="KAF0984251.1"/>
    </source>
</evidence>
<name>A0A6A5CAI2_NAEFO</name>
<feature type="transmembrane region" description="Helical" evidence="2">
    <location>
        <begin position="436"/>
        <end position="454"/>
    </location>
</feature>
<feature type="transmembrane region" description="Helical" evidence="2">
    <location>
        <begin position="118"/>
        <end position="143"/>
    </location>
</feature>
<feature type="transmembrane region" description="Helical" evidence="2">
    <location>
        <begin position="980"/>
        <end position="1008"/>
    </location>
</feature>
<evidence type="ECO:0000256" key="1">
    <source>
        <dbReference type="SAM" id="MobiDB-lite"/>
    </source>
</evidence>
<proteinExistence type="predicted"/>
<feature type="compositionally biased region" description="Polar residues" evidence="1">
    <location>
        <begin position="1"/>
        <end position="21"/>
    </location>
</feature>
<dbReference type="Proteomes" id="UP000444721">
    <property type="component" value="Unassembled WGS sequence"/>
</dbReference>
<dbReference type="InterPro" id="IPR035965">
    <property type="entry name" value="PAS-like_dom_sf"/>
</dbReference>
<dbReference type="PANTHER" id="PTHR31600">
    <property type="entry name" value="TINY MACROCYSTS PROTEIN B-RELATED"/>
    <property type="match status" value="1"/>
</dbReference>
<dbReference type="PANTHER" id="PTHR31600:SF2">
    <property type="entry name" value="GAMETE ENRICHED GENE 10 PROTEIN-RELATED"/>
    <property type="match status" value="1"/>
</dbReference>
<dbReference type="InterPro" id="IPR052994">
    <property type="entry name" value="Tiny_macrocysts_regulators"/>
</dbReference>
<dbReference type="EMBL" id="VFQX01000003">
    <property type="protein sequence ID" value="KAF0984251.1"/>
    <property type="molecule type" value="Genomic_DNA"/>
</dbReference>
<dbReference type="CDD" id="cd00130">
    <property type="entry name" value="PAS"/>
    <property type="match status" value="1"/>
</dbReference>
<protein>
    <recommendedName>
        <fullName evidence="3">PAS domain-containing protein</fullName>
    </recommendedName>
</protein>
<dbReference type="Pfam" id="PF13426">
    <property type="entry name" value="PAS_9"/>
    <property type="match status" value="1"/>
</dbReference>
<dbReference type="Pfam" id="PF25474">
    <property type="entry name" value="TPR_TmcB"/>
    <property type="match status" value="1"/>
</dbReference>
<feature type="transmembrane region" description="Helical" evidence="2">
    <location>
        <begin position="1266"/>
        <end position="1288"/>
    </location>
</feature>
<evidence type="ECO:0000313" key="5">
    <source>
        <dbReference type="Proteomes" id="UP000444721"/>
    </source>
</evidence>
<dbReference type="VEuPathDB" id="AmoebaDB:FDP41_007428"/>
<sequence length="1512" mass="170352">MAQLQSNTRNSLHFSSNSLYQEQDETPRSIPNVGNDDGVHSSMVVRAQSFMVHSTSVFNSGMSAFGQRSAISATSLSNTSSDAIGSNGSFSKQLLEKMINFLVSLNSKKPKQDSWKSVLMCLLLNGYLLYCTVILSSVLSTLYEEGTVSSSFGVNDDSYNATNTTTTTNSSLSKGHAPMWGVVAGWIQRALFYPLNFGAEHYPYQVVIALSASGVFLELCTLFMYYVFYMLLSRGHRFSEKIKKIALPFTQLMLPLSNWMIWLHCIPMSTSFTSSNNEYFPSIANHSRLNIVFIVVGSVGVLLNIVIGCIGTMVTCETIPPIETKFACFTMDRPDAWMVITLLNQISVVLTVVLNTNNVIASSVVKFILSACVVIYFVRRCPYFKIWENGIVLGCLLAKTFGSIGPLITSAIQPYITTQLESMGGLMFGVTCSLQLLGLVVGGVALSIYLRILVKSVKNFMSKTMKELPDKSSAFQIYSTFEARKSLNQLVLFLRLSIASAFSESPSALDVSIQFLKNCGNKSFSNVDFLLISALIEAFYSSHEDVYTSNTHVMNMLINAKKNNPSHFQRYLIMLRFKELEINMEKVSGMNIEVRQALQSIQKKQDVLFYFHKEFFKELLSEKPSQTKLLNLNRSATKLMSDCESSYRTLYAKHPNDKILLRFYASFLETFQWENEAANELKEEANSADDDDHLKKQPIAAQESLRTNAIQSKKFNNKVHPNVVIPSSSYKNKLSSVDKIIDEEITERRSMDEEEDRWESVSHAGEIDKKENVLRLAINSKEENSAAKTCFSLFVLLSLVVVPTLFAASSITLSQISVRVALEEKVCSLSGIPHLIIAQIRSVQSKFRCSFTPEKKADLPFVVAKAKVQIESLLEKVNRVKEASLSNEFIPEVVSTFTEVKWPYLIPIKQKDENASPLFETANSSISQYIDLILDQGPQILTMMNDLEAYLDRREMTNAFDSFCSSFIESSRKQVSDGGVVFYSICGSVLALYLAFCVVFLVVMRFYLKQIETIVKNIFLNLPKEESGRVFHSLDLKTNQHSHKENSSIFTSYFIFMLLTCSIIAIILIASVLIIIEFESNVSTSSSTMETVSLLNTVIRTSMRVNFRLNELVLKSKLMKMSWETVKQDNMNELRKCDKAWREISAGGEDTGYQSPIAGVSPKIDLLMKFTCNTSTFSTNSTQLSNLTLSLEEVDLSIQCKGMDHLVSEFISCAIELNNDYYSNYYDQQRATDIYFKDIYFLSLSFAEKSFDFISTYVSFAKNSSISLSIAMFSISSVFCLMLLFWSYSNLSKYWNEKHNVRLMLNYISWEVMDQNEDLKQYAMTHQIPNKYPRSIQKLSDRWSLSKLTSTIEDDPLSMTKSIMNAAADGCIICTTEGTIIVFNKAAENMFGYQQSELLGASLISLFSEEEKQKIEKSVFSITASRNAFHETTEMMPIRKNKTSFSASVSISVSFFNKKSFIACFVKDITTERKQAALISEEKKKSEELLLNILPLPVAIRLKQGETSICEV</sequence>
<dbReference type="InterPro" id="IPR057352">
    <property type="entry name" value="TPR_TmcB/C"/>
</dbReference>
<dbReference type="VEuPathDB" id="AmoebaDB:NF0073030"/>
<evidence type="ECO:0000259" key="3">
    <source>
        <dbReference type="PROSITE" id="PS50112"/>
    </source>
</evidence>
<dbReference type="NCBIfam" id="TIGR00229">
    <property type="entry name" value="sensory_box"/>
    <property type="match status" value="1"/>
</dbReference>
<keyword evidence="2" id="KW-1133">Transmembrane helix</keyword>
<evidence type="ECO:0000256" key="2">
    <source>
        <dbReference type="SAM" id="Phobius"/>
    </source>
</evidence>
<feature type="transmembrane region" description="Helical" evidence="2">
    <location>
        <begin position="202"/>
        <end position="228"/>
    </location>
</feature>
<feature type="transmembrane region" description="Helical" evidence="2">
    <location>
        <begin position="1053"/>
        <end position="1076"/>
    </location>
</feature>
<dbReference type="SUPFAM" id="SSF55785">
    <property type="entry name" value="PYP-like sensor domain (PAS domain)"/>
    <property type="match status" value="1"/>
</dbReference>